<dbReference type="PANTHER" id="PTHR34502">
    <property type="entry name" value="DUF6594 DOMAIN-CONTAINING PROTEIN-RELATED"/>
    <property type="match status" value="1"/>
</dbReference>
<dbReference type="EMBL" id="KZ824322">
    <property type="protein sequence ID" value="RAL07893.1"/>
    <property type="molecule type" value="Genomic_DNA"/>
</dbReference>
<reference evidence="3 4" key="1">
    <citation type="submission" date="2018-02" db="EMBL/GenBank/DDBJ databases">
        <title>The genomes of Aspergillus section Nigri reveals drivers in fungal speciation.</title>
        <authorList>
            <consortium name="DOE Joint Genome Institute"/>
            <person name="Vesth T.C."/>
            <person name="Nybo J."/>
            <person name="Theobald S."/>
            <person name="Brandl J."/>
            <person name="Frisvad J.C."/>
            <person name="Nielsen K.F."/>
            <person name="Lyhne E.K."/>
            <person name="Kogle M.E."/>
            <person name="Kuo A."/>
            <person name="Riley R."/>
            <person name="Clum A."/>
            <person name="Nolan M."/>
            <person name="Lipzen A."/>
            <person name="Salamov A."/>
            <person name="Henrissat B."/>
            <person name="Wiebenga A."/>
            <person name="De vries R.P."/>
            <person name="Grigoriev I.V."/>
            <person name="Mortensen U.H."/>
            <person name="Andersen M.R."/>
            <person name="Baker S.E."/>
        </authorList>
    </citation>
    <scope>NUCLEOTIDE SEQUENCE [LARGE SCALE GENOMIC DNA]</scope>
    <source>
        <strain evidence="3 4">CBS 101889</strain>
    </source>
</reference>
<dbReference type="InterPro" id="IPR046529">
    <property type="entry name" value="DUF6594"/>
</dbReference>
<dbReference type="GeneID" id="37202177"/>
<feature type="domain" description="DUF6594" evidence="2">
    <location>
        <begin position="1"/>
        <end position="233"/>
    </location>
</feature>
<dbReference type="OrthoDB" id="3533814at2759"/>
<accession>A0A395HKD8</accession>
<evidence type="ECO:0000313" key="4">
    <source>
        <dbReference type="Proteomes" id="UP000248961"/>
    </source>
</evidence>
<keyword evidence="1" id="KW-1133">Transmembrane helix</keyword>
<keyword evidence="4" id="KW-1185">Reference proteome</keyword>
<sequence>MALDPGSCIFRRFAKLNAKNLLYLQAELAYLQGDLDLNAQEDHFSDSLNQPEQEYPSQQWRKILEARQLLKEYNEALIQQARLLRFPSPDAKNSHDQKYHPMDQWDRNERDLISLRSRHEGADVLTRWVFRSVVPWLHRRWGWEDTSRKDAVTEVWYYDNRTIRDHIYLINLIIAGLLPATSMIILYYLRSTVVRLVVIFVYNILFVLVMGLMVKARKVDIFATAAAFAAVQVAMITSGNINS</sequence>
<dbReference type="STRING" id="1450537.A0A395HKD8"/>
<protein>
    <recommendedName>
        <fullName evidence="2">DUF6594 domain-containing protein</fullName>
    </recommendedName>
</protein>
<organism evidence="3 4">
    <name type="scientific">Aspergillus homomorphus (strain CBS 101889)</name>
    <dbReference type="NCBI Taxonomy" id="1450537"/>
    <lineage>
        <taxon>Eukaryota</taxon>
        <taxon>Fungi</taxon>
        <taxon>Dikarya</taxon>
        <taxon>Ascomycota</taxon>
        <taxon>Pezizomycotina</taxon>
        <taxon>Eurotiomycetes</taxon>
        <taxon>Eurotiomycetidae</taxon>
        <taxon>Eurotiales</taxon>
        <taxon>Aspergillaceae</taxon>
        <taxon>Aspergillus</taxon>
        <taxon>Aspergillus subgen. Circumdati</taxon>
    </lineage>
</organism>
<feature type="transmembrane region" description="Helical" evidence="1">
    <location>
        <begin position="167"/>
        <end position="188"/>
    </location>
</feature>
<keyword evidence="1" id="KW-0472">Membrane</keyword>
<dbReference type="AlphaFoldDB" id="A0A395HKD8"/>
<evidence type="ECO:0000259" key="2">
    <source>
        <dbReference type="Pfam" id="PF20237"/>
    </source>
</evidence>
<dbReference type="PANTHER" id="PTHR34502:SF5">
    <property type="entry name" value="DUF6594 DOMAIN-CONTAINING PROTEIN"/>
    <property type="match status" value="1"/>
</dbReference>
<feature type="transmembrane region" description="Helical" evidence="1">
    <location>
        <begin position="194"/>
        <end position="214"/>
    </location>
</feature>
<dbReference type="Pfam" id="PF20237">
    <property type="entry name" value="DUF6594"/>
    <property type="match status" value="1"/>
</dbReference>
<name>A0A395HKD8_ASPHC</name>
<evidence type="ECO:0000256" key="1">
    <source>
        <dbReference type="SAM" id="Phobius"/>
    </source>
</evidence>
<dbReference type="VEuPathDB" id="FungiDB:BO97DRAFT_438001"/>
<feature type="transmembrane region" description="Helical" evidence="1">
    <location>
        <begin position="221"/>
        <end position="241"/>
    </location>
</feature>
<dbReference type="Proteomes" id="UP000248961">
    <property type="component" value="Unassembled WGS sequence"/>
</dbReference>
<dbReference type="RefSeq" id="XP_025547047.1">
    <property type="nucleotide sequence ID" value="XM_025697888.1"/>
</dbReference>
<keyword evidence="1" id="KW-0812">Transmembrane</keyword>
<gene>
    <name evidence="3" type="ORF">BO97DRAFT_438001</name>
</gene>
<proteinExistence type="predicted"/>
<evidence type="ECO:0000313" key="3">
    <source>
        <dbReference type="EMBL" id="RAL07893.1"/>
    </source>
</evidence>